<proteinExistence type="predicted"/>
<feature type="compositionally biased region" description="Basic and acidic residues" evidence="1">
    <location>
        <begin position="304"/>
        <end position="318"/>
    </location>
</feature>
<dbReference type="Proteomes" id="UP000799640">
    <property type="component" value="Unassembled WGS sequence"/>
</dbReference>
<gene>
    <name evidence="3" type="ORF">EJ06DRAFT_579896</name>
</gene>
<organism evidence="3 4">
    <name type="scientific">Trichodelitschia bisporula</name>
    <dbReference type="NCBI Taxonomy" id="703511"/>
    <lineage>
        <taxon>Eukaryota</taxon>
        <taxon>Fungi</taxon>
        <taxon>Dikarya</taxon>
        <taxon>Ascomycota</taxon>
        <taxon>Pezizomycotina</taxon>
        <taxon>Dothideomycetes</taxon>
        <taxon>Dothideomycetes incertae sedis</taxon>
        <taxon>Phaeotrichales</taxon>
        <taxon>Phaeotrichaceae</taxon>
        <taxon>Trichodelitschia</taxon>
    </lineage>
</organism>
<protein>
    <submittedName>
        <fullName evidence="3">Uncharacterized protein</fullName>
    </submittedName>
</protein>
<keyword evidence="4" id="KW-1185">Reference proteome</keyword>
<sequence length="336" mass="37420">MDDPPPLLVRPKRSHSDFAPPASDRKHHHHRHHYSVHHSPHASRRTAARDAREGRDGPRLLDPLSAVSDLSRQLSRSDYSPAVSADVSRRGSGVGVGLGVGLDGAEERGDAEGERGRNESRDEELRRRLAALQDSAMSTTRQLDNVYYSILEKMSALQSTIEGLKELSTATHELQVGFEAEAEELRREVEGQIEGVGRFGRQRDMVEKLEERVRGSRSKGDGLGERVVKVRARVAALQAREAEWQATFSRRLRIFWVVLVAVLLLVGAVMYPTSKTAPSQTKWLDGREASSAVPPEVQEAIMGLDRKSKTSPKEDISPTHEAATQNDLRLRRLDEL</sequence>
<feature type="region of interest" description="Disordered" evidence="1">
    <location>
        <begin position="1"/>
        <end position="124"/>
    </location>
</feature>
<keyword evidence="2" id="KW-0472">Membrane</keyword>
<dbReference type="OrthoDB" id="5419542at2759"/>
<dbReference type="AlphaFoldDB" id="A0A6G1I735"/>
<feature type="compositionally biased region" description="Polar residues" evidence="1">
    <location>
        <begin position="68"/>
        <end position="78"/>
    </location>
</feature>
<evidence type="ECO:0000256" key="1">
    <source>
        <dbReference type="SAM" id="MobiDB-lite"/>
    </source>
</evidence>
<feature type="region of interest" description="Disordered" evidence="1">
    <location>
        <begin position="276"/>
        <end position="336"/>
    </location>
</feature>
<feature type="transmembrane region" description="Helical" evidence="2">
    <location>
        <begin position="254"/>
        <end position="272"/>
    </location>
</feature>
<evidence type="ECO:0000313" key="3">
    <source>
        <dbReference type="EMBL" id="KAF2403994.1"/>
    </source>
</evidence>
<evidence type="ECO:0000313" key="4">
    <source>
        <dbReference type="Proteomes" id="UP000799640"/>
    </source>
</evidence>
<feature type="compositionally biased region" description="Basic and acidic residues" evidence="1">
    <location>
        <begin position="47"/>
        <end position="59"/>
    </location>
</feature>
<keyword evidence="2" id="KW-1133">Transmembrane helix</keyword>
<name>A0A6G1I735_9PEZI</name>
<feature type="compositionally biased region" description="Basic and acidic residues" evidence="1">
    <location>
        <begin position="105"/>
        <end position="124"/>
    </location>
</feature>
<dbReference type="EMBL" id="ML996689">
    <property type="protein sequence ID" value="KAF2403994.1"/>
    <property type="molecule type" value="Genomic_DNA"/>
</dbReference>
<evidence type="ECO:0000256" key="2">
    <source>
        <dbReference type="SAM" id="Phobius"/>
    </source>
</evidence>
<keyword evidence="2" id="KW-0812">Transmembrane</keyword>
<feature type="compositionally biased region" description="Gly residues" evidence="1">
    <location>
        <begin position="92"/>
        <end position="102"/>
    </location>
</feature>
<reference evidence="3" key="1">
    <citation type="journal article" date="2020" name="Stud. Mycol.">
        <title>101 Dothideomycetes genomes: a test case for predicting lifestyles and emergence of pathogens.</title>
        <authorList>
            <person name="Haridas S."/>
            <person name="Albert R."/>
            <person name="Binder M."/>
            <person name="Bloem J."/>
            <person name="Labutti K."/>
            <person name="Salamov A."/>
            <person name="Andreopoulos B."/>
            <person name="Baker S."/>
            <person name="Barry K."/>
            <person name="Bills G."/>
            <person name="Bluhm B."/>
            <person name="Cannon C."/>
            <person name="Castanera R."/>
            <person name="Culley D."/>
            <person name="Daum C."/>
            <person name="Ezra D."/>
            <person name="Gonzalez J."/>
            <person name="Henrissat B."/>
            <person name="Kuo A."/>
            <person name="Liang C."/>
            <person name="Lipzen A."/>
            <person name="Lutzoni F."/>
            <person name="Magnuson J."/>
            <person name="Mondo S."/>
            <person name="Nolan M."/>
            <person name="Ohm R."/>
            <person name="Pangilinan J."/>
            <person name="Park H.-J."/>
            <person name="Ramirez L."/>
            <person name="Alfaro M."/>
            <person name="Sun H."/>
            <person name="Tritt A."/>
            <person name="Yoshinaga Y."/>
            <person name="Zwiers L.-H."/>
            <person name="Turgeon B."/>
            <person name="Goodwin S."/>
            <person name="Spatafora J."/>
            <person name="Crous P."/>
            <person name="Grigoriev I."/>
        </authorList>
    </citation>
    <scope>NUCLEOTIDE SEQUENCE</scope>
    <source>
        <strain evidence="3">CBS 262.69</strain>
    </source>
</reference>
<feature type="compositionally biased region" description="Basic residues" evidence="1">
    <location>
        <begin position="25"/>
        <end position="46"/>
    </location>
</feature>
<accession>A0A6G1I735</accession>